<dbReference type="CDD" id="cd03034">
    <property type="entry name" value="ArsC_ArsC"/>
    <property type="match status" value="1"/>
</dbReference>
<protein>
    <recommendedName>
        <fullName evidence="4">Arsenate reductase</fullName>
        <ecNumber evidence="4">1.20.4.1</ecNumber>
    </recommendedName>
</protein>
<reference evidence="6" key="1">
    <citation type="submission" date="2016-10" db="EMBL/GenBank/DDBJ databases">
        <authorList>
            <person name="Varghese N."/>
            <person name="Submissions S."/>
        </authorList>
    </citation>
    <scope>NUCLEOTIDE SEQUENCE [LARGE SCALE GENOMIC DNA]</scope>
    <source>
        <strain evidence="6">N6PO6</strain>
    </source>
</reference>
<dbReference type="Gene3D" id="3.40.30.10">
    <property type="entry name" value="Glutaredoxin"/>
    <property type="match status" value="1"/>
</dbReference>
<gene>
    <name evidence="5" type="ORF">SAMN05216516_102476</name>
</gene>
<organism evidence="5 6">
    <name type="scientific">Izhakiella capsodis</name>
    <dbReference type="NCBI Taxonomy" id="1367852"/>
    <lineage>
        <taxon>Bacteria</taxon>
        <taxon>Pseudomonadati</taxon>
        <taxon>Pseudomonadota</taxon>
        <taxon>Gammaproteobacteria</taxon>
        <taxon>Enterobacterales</taxon>
        <taxon>Erwiniaceae</taxon>
        <taxon>Izhakiella</taxon>
    </lineage>
</organism>
<sequence length="120" mass="13581">MCQVMIYHNPRCSKSRETLALLEAQDIKPQIVFYLTTPPDLATLETLLRQLEFSEARQLMRTGESLYQALNLADPTLSETALLQAMVQNPTLIERPIVIVNGRAKLGRPPQQVLSLLKQH</sequence>
<evidence type="ECO:0000256" key="4">
    <source>
        <dbReference type="RuleBase" id="RU362029"/>
    </source>
</evidence>
<dbReference type="NCBIfam" id="TIGR00014">
    <property type="entry name" value="arsC"/>
    <property type="match status" value="1"/>
</dbReference>
<evidence type="ECO:0000256" key="3">
    <source>
        <dbReference type="PROSITE-ProRule" id="PRU01282"/>
    </source>
</evidence>
<name>A0A1I4WFM2_9GAMM</name>
<dbReference type="InterPro" id="IPR006660">
    <property type="entry name" value="Arsenate_reductase-like"/>
</dbReference>
<dbReference type="AlphaFoldDB" id="A0A1I4WFM2"/>
<dbReference type="EC" id="1.20.4.1" evidence="4"/>
<dbReference type="Proteomes" id="UP000242222">
    <property type="component" value="Unassembled WGS sequence"/>
</dbReference>
<accession>A0A1I4WFM2</accession>
<comment type="catalytic activity">
    <reaction evidence="4">
        <text>[glutaredoxin]-dithiol + arsenate + glutathione + H(+) = glutathionyl-S-S-[glutaredoxin] + arsenite + H2O</text>
        <dbReference type="Rhea" id="RHEA:22016"/>
        <dbReference type="Rhea" id="RHEA-COMP:10729"/>
        <dbReference type="Rhea" id="RHEA-COMP:17668"/>
        <dbReference type="ChEBI" id="CHEBI:15377"/>
        <dbReference type="ChEBI" id="CHEBI:15378"/>
        <dbReference type="ChEBI" id="CHEBI:29242"/>
        <dbReference type="ChEBI" id="CHEBI:29950"/>
        <dbReference type="ChEBI" id="CHEBI:48597"/>
        <dbReference type="ChEBI" id="CHEBI:57925"/>
        <dbReference type="ChEBI" id="CHEBI:146199"/>
        <dbReference type="EC" id="1.20.4.1"/>
    </reaction>
</comment>
<dbReference type="InterPro" id="IPR006659">
    <property type="entry name" value="Arsenate_reductase"/>
</dbReference>
<evidence type="ECO:0000256" key="2">
    <source>
        <dbReference type="ARBA" id="ARBA00023002"/>
    </source>
</evidence>
<dbReference type="Pfam" id="PF03960">
    <property type="entry name" value="ArsC"/>
    <property type="match status" value="1"/>
</dbReference>
<proteinExistence type="inferred from homology"/>
<evidence type="ECO:0000313" key="5">
    <source>
        <dbReference type="EMBL" id="SFN12478.1"/>
    </source>
</evidence>
<keyword evidence="6" id="KW-1185">Reference proteome</keyword>
<dbReference type="InterPro" id="IPR036249">
    <property type="entry name" value="Thioredoxin-like_sf"/>
</dbReference>
<evidence type="ECO:0000256" key="1">
    <source>
        <dbReference type="ARBA" id="ARBA00007198"/>
    </source>
</evidence>
<comment type="similarity">
    <text evidence="1 3 4">Belongs to the ArsC family.</text>
</comment>
<dbReference type="OrthoDB" id="9790554at2"/>
<dbReference type="GO" id="GO:0008794">
    <property type="term" value="F:arsenate reductase (glutaredoxin) activity"/>
    <property type="evidence" value="ECO:0007669"/>
    <property type="project" value="UniProtKB-UniRule"/>
</dbReference>
<dbReference type="STRING" id="1367852.SAMN05216516_102476"/>
<dbReference type="PANTHER" id="PTHR30041:SF4">
    <property type="entry name" value="ARSENATE REDUCTASE"/>
    <property type="match status" value="1"/>
</dbReference>
<keyword evidence="2 4" id="KW-0560">Oxidoreductase</keyword>
<dbReference type="EMBL" id="FOVC01000002">
    <property type="protein sequence ID" value="SFN12478.1"/>
    <property type="molecule type" value="Genomic_DNA"/>
</dbReference>
<dbReference type="RefSeq" id="WP_092876036.1">
    <property type="nucleotide sequence ID" value="NZ_FOVC01000002.1"/>
</dbReference>
<dbReference type="PANTHER" id="PTHR30041">
    <property type="entry name" value="ARSENATE REDUCTASE"/>
    <property type="match status" value="1"/>
</dbReference>
<evidence type="ECO:0000313" key="6">
    <source>
        <dbReference type="Proteomes" id="UP000242222"/>
    </source>
</evidence>
<dbReference type="PROSITE" id="PS51353">
    <property type="entry name" value="ARSC"/>
    <property type="match status" value="1"/>
</dbReference>
<dbReference type="SUPFAM" id="SSF52833">
    <property type="entry name" value="Thioredoxin-like"/>
    <property type="match status" value="1"/>
</dbReference>